<sequence>MTAGEPVHGVRRWVRALLSLAVFCVAFAVLVIVNHETDPPPGPKVDEATGLSYFEDFALAARSVETWPGGCYLAFGEGGTVWSADGDCSDPRPLWTAKAEGERPLVFVDSAAGAPGFYAGLAIEDGAGLEGRNRGYVAVGGFGGGDRTWELTRLPARNEWGNDVEPRAIVWDGTAFVVVGREGGEPAVWSSRNGHDWVLTRVPVTGEAAPLLLTTDGEGLVIASVRLGIPSSGYDDTLWWTRDSGATWKRATATEGRHGIDALVPDGAGFTAYGADADGTAATLVSVDGTEWTAATGPGCAWDGVATGPGPAGTLVLLGAPCDRLLLPGGTELAVPATAALPVGLADGRVALVDFRLGRLWLGTPG</sequence>
<keyword evidence="1" id="KW-1133">Transmembrane helix</keyword>
<name>A0A841FI65_9ACTN</name>
<dbReference type="SUPFAM" id="SSF110296">
    <property type="entry name" value="Oligoxyloglucan reducing end-specific cellobiohydrolase"/>
    <property type="match status" value="1"/>
</dbReference>
<gene>
    <name evidence="2" type="ORF">HNR73_003302</name>
</gene>
<keyword evidence="3" id="KW-1185">Reference proteome</keyword>
<organism evidence="2 3">
    <name type="scientific">Phytomonospora endophytica</name>
    <dbReference type="NCBI Taxonomy" id="714109"/>
    <lineage>
        <taxon>Bacteria</taxon>
        <taxon>Bacillati</taxon>
        <taxon>Actinomycetota</taxon>
        <taxon>Actinomycetes</taxon>
        <taxon>Micromonosporales</taxon>
        <taxon>Micromonosporaceae</taxon>
        <taxon>Phytomonospora</taxon>
    </lineage>
</organism>
<evidence type="ECO:0000256" key="1">
    <source>
        <dbReference type="SAM" id="Phobius"/>
    </source>
</evidence>
<dbReference type="RefSeq" id="WP_184788296.1">
    <property type="nucleotide sequence ID" value="NZ_BONT01000003.1"/>
</dbReference>
<evidence type="ECO:0000313" key="3">
    <source>
        <dbReference type="Proteomes" id="UP000548476"/>
    </source>
</evidence>
<dbReference type="Proteomes" id="UP000548476">
    <property type="component" value="Unassembled WGS sequence"/>
</dbReference>
<keyword evidence="1" id="KW-0812">Transmembrane</keyword>
<evidence type="ECO:0000313" key="2">
    <source>
        <dbReference type="EMBL" id="MBB6035445.1"/>
    </source>
</evidence>
<reference evidence="2 3" key="1">
    <citation type="submission" date="2020-08" db="EMBL/GenBank/DDBJ databases">
        <title>Genomic Encyclopedia of Type Strains, Phase IV (KMG-IV): sequencing the most valuable type-strain genomes for metagenomic binning, comparative biology and taxonomic classification.</title>
        <authorList>
            <person name="Goeker M."/>
        </authorList>
    </citation>
    <scope>NUCLEOTIDE SEQUENCE [LARGE SCALE GENOMIC DNA]</scope>
    <source>
        <strain evidence="2 3">YIM 65646</strain>
    </source>
</reference>
<protein>
    <submittedName>
        <fullName evidence="2">Uncharacterized protein</fullName>
    </submittedName>
</protein>
<feature type="transmembrane region" description="Helical" evidence="1">
    <location>
        <begin position="12"/>
        <end position="33"/>
    </location>
</feature>
<dbReference type="EMBL" id="JACHGT010000006">
    <property type="protein sequence ID" value="MBB6035445.1"/>
    <property type="molecule type" value="Genomic_DNA"/>
</dbReference>
<proteinExistence type="predicted"/>
<accession>A0A841FI65</accession>
<dbReference type="AlphaFoldDB" id="A0A841FI65"/>
<keyword evidence="1" id="KW-0472">Membrane</keyword>
<comment type="caution">
    <text evidence="2">The sequence shown here is derived from an EMBL/GenBank/DDBJ whole genome shotgun (WGS) entry which is preliminary data.</text>
</comment>